<proteinExistence type="predicted"/>
<dbReference type="SUPFAM" id="SSF52540">
    <property type="entry name" value="P-loop containing nucleoside triphosphate hydrolases"/>
    <property type="match status" value="2"/>
</dbReference>
<gene>
    <name evidence="5" type="ORF">PTTG_30675</name>
</gene>
<feature type="domain" description="SNF2 N-terminal" evidence="4">
    <location>
        <begin position="42"/>
        <end position="201"/>
    </location>
</feature>
<dbReference type="InterPro" id="IPR000330">
    <property type="entry name" value="SNF2_N"/>
</dbReference>
<protein>
    <submittedName>
        <fullName evidence="6">SNF2_N domain-containing protein</fullName>
    </submittedName>
</protein>
<evidence type="ECO:0000313" key="7">
    <source>
        <dbReference type="Proteomes" id="UP000005240"/>
    </source>
</evidence>
<evidence type="ECO:0000259" key="4">
    <source>
        <dbReference type="Pfam" id="PF00176"/>
    </source>
</evidence>
<dbReference type="Proteomes" id="UP000005240">
    <property type="component" value="Unassembled WGS sequence"/>
</dbReference>
<dbReference type="EMBL" id="ADAS02005758">
    <property type="protein sequence ID" value="OAV85236.1"/>
    <property type="molecule type" value="Genomic_DNA"/>
</dbReference>
<dbReference type="EnsemblFungi" id="PTTG_30675-t43_1">
    <property type="protein sequence ID" value="PTTG_30675-t43_1-p1"/>
    <property type="gene ID" value="PTTG_30675"/>
</dbReference>
<dbReference type="InterPro" id="IPR050628">
    <property type="entry name" value="SNF2_RAD54_helicase_TF"/>
</dbReference>
<reference evidence="5" key="2">
    <citation type="submission" date="2016-05" db="EMBL/GenBank/DDBJ databases">
        <title>Comparative analysis highlights variable genome content of wheat rusts and divergence of the mating loci.</title>
        <authorList>
            <person name="Cuomo C.A."/>
            <person name="Bakkeren G."/>
            <person name="Szabo L."/>
            <person name="Khalil H."/>
            <person name="Joly D."/>
            <person name="Goldberg J."/>
            <person name="Young S."/>
            <person name="Zeng Q."/>
            <person name="Fellers J."/>
        </authorList>
    </citation>
    <scope>NUCLEOTIDE SEQUENCE [LARGE SCALE GENOMIC DNA]</scope>
    <source>
        <strain evidence="5">1-1 BBBD Race 1</strain>
    </source>
</reference>
<dbReference type="PANTHER" id="PTHR45626">
    <property type="entry name" value="TRANSCRIPTION TERMINATION FACTOR 2-RELATED"/>
    <property type="match status" value="1"/>
</dbReference>
<dbReference type="InterPro" id="IPR027417">
    <property type="entry name" value="P-loop_NTPase"/>
</dbReference>
<dbReference type="GO" id="GO:0005634">
    <property type="term" value="C:nucleus"/>
    <property type="evidence" value="ECO:0007669"/>
    <property type="project" value="TreeGrafter"/>
</dbReference>
<evidence type="ECO:0000256" key="2">
    <source>
        <dbReference type="ARBA" id="ARBA00022801"/>
    </source>
</evidence>
<accession>A0A180FXU0</accession>
<dbReference type="AlphaFoldDB" id="A0A180FXU0"/>
<dbReference type="GO" id="GO:0005524">
    <property type="term" value="F:ATP binding"/>
    <property type="evidence" value="ECO:0007669"/>
    <property type="project" value="UniProtKB-KW"/>
</dbReference>
<evidence type="ECO:0000256" key="1">
    <source>
        <dbReference type="ARBA" id="ARBA00022741"/>
    </source>
</evidence>
<dbReference type="GO" id="GO:0016787">
    <property type="term" value="F:hydrolase activity"/>
    <property type="evidence" value="ECO:0007669"/>
    <property type="project" value="UniProtKB-KW"/>
</dbReference>
<dbReference type="GO" id="GO:0006281">
    <property type="term" value="P:DNA repair"/>
    <property type="evidence" value="ECO:0007669"/>
    <property type="project" value="TreeGrafter"/>
</dbReference>
<keyword evidence="7" id="KW-1185">Reference proteome</keyword>
<reference evidence="6" key="4">
    <citation type="submission" date="2025-05" db="UniProtKB">
        <authorList>
            <consortium name="EnsemblFungi"/>
        </authorList>
    </citation>
    <scope>IDENTIFICATION</scope>
    <source>
        <strain evidence="6">isolate 1-1 / race 1 (BBBD)</strain>
    </source>
</reference>
<organism evidence="5">
    <name type="scientific">Puccinia triticina (isolate 1-1 / race 1 (BBBD))</name>
    <name type="common">Brown leaf rust fungus</name>
    <dbReference type="NCBI Taxonomy" id="630390"/>
    <lineage>
        <taxon>Eukaryota</taxon>
        <taxon>Fungi</taxon>
        <taxon>Dikarya</taxon>
        <taxon>Basidiomycota</taxon>
        <taxon>Pucciniomycotina</taxon>
        <taxon>Pucciniomycetes</taxon>
        <taxon>Pucciniales</taxon>
        <taxon>Pucciniaceae</taxon>
        <taxon>Puccinia</taxon>
    </lineage>
</organism>
<dbReference type="VEuPathDB" id="FungiDB:PTTG_30675"/>
<keyword evidence="3" id="KW-0067">ATP-binding</keyword>
<evidence type="ECO:0000256" key="3">
    <source>
        <dbReference type="ARBA" id="ARBA00022840"/>
    </source>
</evidence>
<dbReference type="Gene3D" id="3.40.50.300">
    <property type="entry name" value="P-loop containing nucleotide triphosphate hydrolases"/>
    <property type="match status" value="1"/>
</dbReference>
<dbReference type="Pfam" id="PF00176">
    <property type="entry name" value="SNF2-rel_dom"/>
    <property type="match status" value="1"/>
</dbReference>
<dbReference type="Gene3D" id="3.40.50.10810">
    <property type="entry name" value="Tandem AAA-ATPase domain"/>
    <property type="match status" value="1"/>
</dbReference>
<name>A0A180FXU0_PUCT1</name>
<reference evidence="6 7" key="3">
    <citation type="journal article" date="2017" name="G3 (Bethesda)">
        <title>Comparative analysis highlights variable genome content of wheat rusts and divergence of the mating loci.</title>
        <authorList>
            <person name="Cuomo C.A."/>
            <person name="Bakkeren G."/>
            <person name="Khalil H.B."/>
            <person name="Panwar V."/>
            <person name="Joly D."/>
            <person name="Linning R."/>
            <person name="Sakthikumar S."/>
            <person name="Song X."/>
            <person name="Adiconis X."/>
            <person name="Fan L."/>
            <person name="Goldberg J.M."/>
            <person name="Levin J.Z."/>
            <person name="Young S."/>
            <person name="Zeng Q."/>
            <person name="Anikster Y."/>
            <person name="Bruce M."/>
            <person name="Wang M."/>
            <person name="Yin C."/>
            <person name="McCallum B."/>
            <person name="Szabo L.J."/>
            <person name="Hulbert S."/>
            <person name="Chen X."/>
            <person name="Fellers J.P."/>
        </authorList>
    </citation>
    <scope>NUCLEOTIDE SEQUENCE</scope>
    <source>
        <strain evidence="6">isolate 1-1 / race 1 (BBBD)</strain>
        <strain evidence="7">Isolate 1-1 / race 1 (BBBD)</strain>
    </source>
</reference>
<keyword evidence="1" id="KW-0547">Nucleotide-binding</keyword>
<evidence type="ECO:0000313" key="6">
    <source>
        <dbReference type="EnsemblFungi" id="PTTG_30675-t43_1-p1"/>
    </source>
</evidence>
<dbReference type="GO" id="GO:0008094">
    <property type="term" value="F:ATP-dependent activity, acting on DNA"/>
    <property type="evidence" value="ECO:0007669"/>
    <property type="project" value="TreeGrafter"/>
</dbReference>
<keyword evidence="2" id="KW-0378">Hydrolase</keyword>
<dbReference type="OrthoDB" id="5244781at2759"/>
<reference evidence="5" key="1">
    <citation type="submission" date="2009-11" db="EMBL/GenBank/DDBJ databases">
        <authorList>
            <consortium name="The Broad Institute Genome Sequencing Platform"/>
            <person name="Ward D."/>
            <person name="Feldgarden M."/>
            <person name="Earl A."/>
            <person name="Young S.K."/>
            <person name="Zeng Q."/>
            <person name="Koehrsen M."/>
            <person name="Alvarado L."/>
            <person name="Berlin A."/>
            <person name="Bochicchio J."/>
            <person name="Borenstein D."/>
            <person name="Chapman S.B."/>
            <person name="Chen Z."/>
            <person name="Engels R."/>
            <person name="Freedman E."/>
            <person name="Gellesch M."/>
            <person name="Goldberg J."/>
            <person name="Griggs A."/>
            <person name="Gujja S."/>
            <person name="Heilman E."/>
            <person name="Heiman D."/>
            <person name="Hepburn T."/>
            <person name="Howarth C."/>
            <person name="Jen D."/>
            <person name="Larson L."/>
            <person name="Lewis B."/>
            <person name="Mehta T."/>
            <person name="Park D."/>
            <person name="Pearson M."/>
            <person name="Roberts A."/>
            <person name="Saif S."/>
            <person name="Shea T."/>
            <person name="Shenoy N."/>
            <person name="Sisk P."/>
            <person name="Stolte C."/>
            <person name="Sykes S."/>
            <person name="Thomson T."/>
            <person name="Walk T."/>
            <person name="White J."/>
            <person name="Yandava C."/>
            <person name="Izard J."/>
            <person name="Baranova O.V."/>
            <person name="Blanton J.M."/>
            <person name="Tanner A.C."/>
            <person name="Dewhirst F.E."/>
            <person name="Haas B."/>
            <person name="Nusbaum C."/>
            <person name="Birren B."/>
        </authorList>
    </citation>
    <scope>NUCLEOTIDE SEQUENCE [LARGE SCALE GENOMIC DNA]</scope>
    <source>
        <strain evidence="5">1-1 BBBD Race 1</strain>
    </source>
</reference>
<dbReference type="PANTHER" id="PTHR45626:SF22">
    <property type="entry name" value="DNA REPAIR PROTEIN RAD5"/>
    <property type="match status" value="1"/>
</dbReference>
<dbReference type="STRING" id="630390.A0A180FXU0"/>
<sequence length="287" mass="33191">MISGSGNQDQLTIESLNLSWFRIVLDEAQCVKRSTVTVGTKLMALNNASLIRNPSARRTQNIQQLQAKFVLLLTGTPIQNRLTDLQSLITILRISPWDEEAIWKRCLIPQITVGAPEAIRSLNKLMQAICLRRTKAFLLNLPEKVEKGILVQNSPKWAQVSNQLHQSFIHPFGRLRTSQERWDPAKFFRQLTMIRQFCNHPIFAQEDMLIQQNWHWQDSAKIVHLVDSLQTFLRGDRGIQRPKAVVFSSFVAFLEIIGRALEEKHIQSAWLRGDFTLQQRDNNLERF</sequence>
<dbReference type="InterPro" id="IPR038718">
    <property type="entry name" value="SNF2-like_sf"/>
</dbReference>
<evidence type="ECO:0000313" key="5">
    <source>
        <dbReference type="EMBL" id="OAV85236.1"/>
    </source>
</evidence>